<proteinExistence type="inferred from homology"/>
<dbReference type="GO" id="GO:0016987">
    <property type="term" value="F:sigma factor activity"/>
    <property type="evidence" value="ECO:0007669"/>
    <property type="project" value="UniProtKB-KW"/>
</dbReference>
<dbReference type="InterPro" id="IPR013324">
    <property type="entry name" value="RNA_pol_sigma_r3/r4-like"/>
</dbReference>
<dbReference type="InterPro" id="IPR013249">
    <property type="entry name" value="RNA_pol_sigma70_r4_t2"/>
</dbReference>
<dbReference type="Pfam" id="PF04542">
    <property type="entry name" value="Sigma70_r2"/>
    <property type="match status" value="1"/>
</dbReference>
<dbReference type="Proteomes" id="UP000006844">
    <property type="component" value="Chromosome"/>
</dbReference>
<dbReference type="EMBL" id="CP002467">
    <property type="protein sequence ID" value="ADV84400.1"/>
    <property type="molecule type" value="Genomic_DNA"/>
</dbReference>
<dbReference type="PANTHER" id="PTHR43133">
    <property type="entry name" value="RNA POLYMERASE ECF-TYPE SIGMA FACTO"/>
    <property type="match status" value="1"/>
</dbReference>
<name>E8UZQ7_TERSS</name>
<dbReference type="Gene3D" id="1.10.10.10">
    <property type="entry name" value="Winged helix-like DNA-binding domain superfamily/Winged helix DNA-binding domain"/>
    <property type="match status" value="1"/>
</dbReference>
<keyword evidence="2" id="KW-0805">Transcription regulation</keyword>
<reference evidence="8 9" key="1">
    <citation type="journal article" date="2012" name="Stand. Genomic Sci.">
        <title>Complete genome sequence of Terriglobus saanensis type strain SP1PR4(T), an Acidobacteria from tundra soil.</title>
        <authorList>
            <person name="Rawat S.R."/>
            <person name="Mannisto M.K."/>
            <person name="Starovoytov V."/>
            <person name="Goodwin L."/>
            <person name="Nolan M."/>
            <person name="Hauser L."/>
            <person name="Land M."/>
            <person name="Davenport K.W."/>
            <person name="Woyke T."/>
            <person name="Haggblom M.M."/>
        </authorList>
    </citation>
    <scope>NUCLEOTIDE SEQUENCE</scope>
    <source>
        <strain evidence="9">ATCC BAA-1853 / DSM 23119 / SP1PR4</strain>
    </source>
</reference>
<evidence type="ECO:0000256" key="2">
    <source>
        <dbReference type="ARBA" id="ARBA00023015"/>
    </source>
</evidence>
<dbReference type="InterPro" id="IPR007627">
    <property type="entry name" value="RNA_pol_sigma70_r2"/>
</dbReference>
<dbReference type="OrthoDB" id="9795666at2"/>
<dbReference type="KEGG" id="tsa:AciPR4_3648"/>
<evidence type="ECO:0000259" key="7">
    <source>
        <dbReference type="Pfam" id="PF08281"/>
    </source>
</evidence>
<dbReference type="GO" id="GO:0003677">
    <property type="term" value="F:DNA binding"/>
    <property type="evidence" value="ECO:0007669"/>
    <property type="project" value="UniProtKB-KW"/>
</dbReference>
<accession>E8UZQ7</accession>
<dbReference type="Gene3D" id="1.10.1740.10">
    <property type="match status" value="1"/>
</dbReference>
<gene>
    <name evidence="8" type="ordered locus">AciPR4_3648</name>
</gene>
<keyword evidence="5" id="KW-0804">Transcription</keyword>
<dbReference type="PANTHER" id="PTHR43133:SF8">
    <property type="entry name" value="RNA POLYMERASE SIGMA FACTOR HI_1459-RELATED"/>
    <property type="match status" value="1"/>
</dbReference>
<dbReference type="AlphaFoldDB" id="E8UZQ7"/>
<dbReference type="SUPFAM" id="SSF88659">
    <property type="entry name" value="Sigma3 and sigma4 domains of RNA polymerase sigma factors"/>
    <property type="match status" value="1"/>
</dbReference>
<dbReference type="Pfam" id="PF08281">
    <property type="entry name" value="Sigma70_r4_2"/>
    <property type="match status" value="1"/>
</dbReference>
<evidence type="ECO:0000259" key="6">
    <source>
        <dbReference type="Pfam" id="PF04542"/>
    </source>
</evidence>
<evidence type="ECO:0000256" key="5">
    <source>
        <dbReference type="ARBA" id="ARBA00023163"/>
    </source>
</evidence>
<feature type="domain" description="RNA polymerase sigma factor 70 region 4 type 2" evidence="7">
    <location>
        <begin position="123"/>
        <end position="175"/>
    </location>
</feature>
<keyword evidence="9" id="KW-1185">Reference proteome</keyword>
<dbReference type="eggNOG" id="COG1595">
    <property type="taxonomic scope" value="Bacteria"/>
</dbReference>
<keyword evidence="4" id="KW-0238">DNA-binding</keyword>
<dbReference type="InterPro" id="IPR013325">
    <property type="entry name" value="RNA_pol_sigma_r2"/>
</dbReference>
<organism evidence="8 9">
    <name type="scientific">Terriglobus saanensis (strain ATCC BAA-1853 / DSM 23119 / SP1PR4)</name>
    <dbReference type="NCBI Taxonomy" id="401053"/>
    <lineage>
        <taxon>Bacteria</taxon>
        <taxon>Pseudomonadati</taxon>
        <taxon>Acidobacteriota</taxon>
        <taxon>Terriglobia</taxon>
        <taxon>Terriglobales</taxon>
        <taxon>Acidobacteriaceae</taxon>
        <taxon>Terriglobus</taxon>
    </lineage>
</organism>
<dbReference type="GO" id="GO:0006352">
    <property type="term" value="P:DNA-templated transcription initiation"/>
    <property type="evidence" value="ECO:0007669"/>
    <property type="project" value="InterPro"/>
</dbReference>
<protein>
    <submittedName>
        <fullName evidence="8">RNA polymerase, sigma-24 subunit, ECF subfamily</fullName>
    </submittedName>
</protein>
<dbReference type="InterPro" id="IPR036388">
    <property type="entry name" value="WH-like_DNA-bd_sf"/>
</dbReference>
<dbReference type="SUPFAM" id="SSF88946">
    <property type="entry name" value="Sigma2 domain of RNA polymerase sigma factors"/>
    <property type="match status" value="1"/>
</dbReference>
<evidence type="ECO:0000313" key="9">
    <source>
        <dbReference type="Proteomes" id="UP000006844"/>
    </source>
</evidence>
<dbReference type="InterPro" id="IPR014284">
    <property type="entry name" value="RNA_pol_sigma-70_dom"/>
</dbReference>
<feature type="domain" description="RNA polymerase sigma-70 region 2" evidence="6">
    <location>
        <begin position="27"/>
        <end position="92"/>
    </location>
</feature>
<evidence type="ECO:0000313" key="8">
    <source>
        <dbReference type="EMBL" id="ADV84400.1"/>
    </source>
</evidence>
<dbReference type="STRING" id="401053.AciPR4_3648"/>
<evidence type="ECO:0000256" key="3">
    <source>
        <dbReference type="ARBA" id="ARBA00023082"/>
    </source>
</evidence>
<dbReference type="InterPro" id="IPR039425">
    <property type="entry name" value="RNA_pol_sigma-70-like"/>
</dbReference>
<evidence type="ECO:0000256" key="1">
    <source>
        <dbReference type="ARBA" id="ARBA00010641"/>
    </source>
</evidence>
<comment type="similarity">
    <text evidence="1">Belongs to the sigma-70 factor family. ECF subfamily.</text>
</comment>
<dbReference type="NCBIfam" id="TIGR02937">
    <property type="entry name" value="sigma70-ECF"/>
    <property type="match status" value="1"/>
</dbReference>
<sequence length="185" mass="21118">MGSIEGWSLALSPIQEDARSEIDLAALVQTYSTLLFRVAHSILRNPAEAEDVVQDVFVRVLQHCRSLPAVRDLRVWLVRIAWNLALDRTRRVRPEQWDELFIESLAGSNLPADQAMQETQRMQAVLRELERLPKAERHALLLSAIDELGTAEIAEVMGRSESAVRALLFRARTRLKDRLEKGERK</sequence>
<evidence type="ECO:0000256" key="4">
    <source>
        <dbReference type="ARBA" id="ARBA00023125"/>
    </source>
</evidence>
<dbReference type="HOGENOM" id="CLU_047691_3_1_0"/>
<keyword evidence="3" id="KW-0731">Sigma factor</keyword>